<feature type="chain" id="PRO_5021798454" evidence="2">
    <location>
        <begin position="32"/>
        <end position="240"/>
    </location>
</feature>
<organism evidence="3 4">
    <name type="scientific">Tautonia plasticadhaerens</name>
    <dbReference type="NCBI Taxonomy" id="2527974"/>
    <lineage>
        <taxon>Bacteria</taxon>
        <taxon>Pseudomonadati</taxon>
        <taxon>Planctomycetota</taxon>
        <taxon>Planctomycetia</taxon>
        <taxon>Isosphaerales</taxon>
        <taxon>Isosphaeraceae</taxon>
        <taxon>Tautonia</taxon>
    </lineage>
</organism>
<dbReference type="EMBL" id="CP036426">
    <property type="protein sequence ID" value="QDV37159.1"/>
    <property type="molecule type" value="Genomic_DNA"/>
</dbReference>
<sequence precursor="true">MKSLLAGSPSRHLAPAFVVLATFAASGSAVAQFNGDPFDPFRAAYRSSSLPTSNQFTPGQPRVVTPPGLGTVPGIGRPSDINYSIPPAGNIPGTGRLDRLEEELFGPLGDVYRRYDEDFNRVYRPNESVDRESRFDQFQDIRRQLYLEATQERDPQRRAELMRRYQDVSRRISLNLSPSASRNILNTQASREDQSGPRRGVGDQSDGLPPSVRSYDDLLQWSRHVNREALSVGVVRPGVN</sequence>
<keyword evidence="4" id="KW-1185">Reference proteome</keyword>
<evidence type="ECO:0000256" key="1">
    <source>
        <dbReference type="SAM" id="MobiDB-lite"/>
    </source>
</evidence>
<proteinExistence type="predicted"/>
<keyword evidence="2" id="KW-0732">Signal</keyword>
<evidence type="ECO:0000256" key="2">
    <source>
        <dbReference type="SAM" id="SignalP"/>
    </source>
</evidence>
<evidence type="ECO:0000313" key="3">
    <source>
        <dbReference type="EMBL" id="QDV37159.1"/>
    </source>
</evidence>
<evidence type="ECO:0000313" key="4">
    <source>
        <dbReference type="Proteomes" id="UP000317835"/>
    </source>
</evidence>
<dbReference type="AlphaFoldDB" id="A0A518H8I8"/>
<gene>
    <name evidence="3" type="ORF">ElP_50920</name>
</gene>
<feature type="region of interest" description="Disordered" evidence="1">
    <location>
        <begin position="179"/>
        <end position="213"/>
    </location>
</feature>
<dbReference type="KEGG" id="tpla:ElP_50920"/>
<feature type="compositionally biased region" description="Polar residues" evidence="1">
    <location>
        <begin position="179"/>
        <end position="189"/>
    </location>
</feature>
<reference evidence="3 4" key="1">
    <citation type="submission" date="2019-02" db="EMBL/GenBank/DDBJ databases">
        <title>Deep-cultivation of Planctomycetes and their phenomic and genomic characterization uncovers novel biology.</title>
        <authorList>
            <person name="Wiegand S."/>
            <person name="Jogler M."/>
            <person name="Boedeker C."/>
            <person name="Pinto D."/>
            <person name="Vollmers J."/>
            <person name="Rivas-Marin E."/>
            <person name="Kohn T."/>
            <person name="Peeters S.H."/>
            <person name="Heuer A."/>
            <person name="Rast P."/>
            <person name="Oberbeckmann S."/>
            <person name="Bunk B."/>
            <person name="Jeske O."/>
            <person name="Meyerdierks A."/>
            <person name="Storesund J.E."/>
            <person name="Kallscheuer N."/>
            <person name="Luecker S."/>
            <person name="Lage O.M."/>
            <person name="Pohl T."/>
            <person name="Merkel B.J."/>
            <person name="Hornburger P."/>
            <person name="Mueller R.-W."/>
            <person name="Bruemmer F."/>
            <person name="Labrenz M."/>
            <person name="Spormann A.M."/>
            <person name="Op den Camp H."/>
            <person name="Overmann J."/>
            <person name="Amann R."/>
            <person name="Jetten M.S.M."/>
            <person name="Mascher T."/>
            <person name="Medema M.H."/>
            <person name="Devos D.P."/>
            <person name="Kaster A.-K."/>
            <person name="Ovreas L."/>
            <person name="Rohde M."/>
            <person name="Galperin M.Y."/>
            <person name="Jogler C."/>
        </authorList>
    </citation>
    <scope>NUCLEOTIDE SEQUENCE [LARGE SCALE GENOMIC DNA]</scope>
    <source>
        <strain evidence="3 4">ElP</strain>
    </source>
</reference>
<protein>
    <submittedName>
        <fullName evidence="3">Uncharacterized protein</fullName>
    </submittedName>
</protein>
<dbReference type="Proteomes" id="UP000317835">
    <property type="component" value="Chromosome"/>
</dbReference>
<accession>A0A518H8I8</accession>
<name>A0A518H8I8_9BACT</name>
<feature type="signal peptide" evidence="2">
    <location>
        <begin position="1"/>
        <end position="31"/>
    </location>
</feature>